<name>A0ABT9R1A2_9ACTN</name>
<accession>A0ABT9R1A2</accession>
<keyword evidence="1" id="KW-1133">Transmembrane helix</keyword>
<dbReference type="Proteomes" id="UP001230426">
    <property type="component" value="Unassembled WGS sequence"/>
</dbReference>
<gene>
    <name evidence="2" type="ORF">J2S55_001863</name>
</gene>
<comment type="caution">
    <text evidence="2">The sequence shown here is derived from an EMBL/GenBank/DDBJ whole genome shotgun (WGS) entry which is preliminary data.</text>
</comment>
<reference evidence="2 3" key="1">
    <citation type="submission" date="2023-07" db="EMBL/GenBank/DDBJ databases">
        <title>Sequencing the genomes of 1000 actinobacteria strains.</title>
        <authorList>
            <person name="Klenk H.-P."/>
        </authorList>
    </citation>
    <scope>NUCLEOTIDE SEQUENCE [LARGE SCALE GENOMIC DNA]</scope>
    <source>
        <strain evidence="2 3">DSM 44109</strain>
    </source>
</reference>
<evidence type="ECO:0000313" key="2">
    <source>
        <dbReference type="EMBL" id="MDP9862597.1"/>
    </source>
</evidence>
<evidence type="ECO:0000313" key="3">
    <source>
        <dbReference type="Proteomes" id="UP001230426"/>
    </source>
</evidence>
<keyword evidence="1" id="KW-0472">Membrane</keyword>
<evidence type="ECO:0000256" key="1">
    <source>
        <dbReference type="SAM" id="Phobius"/>
    </source>
</evidence>
<dbReference type="EMBL" id="JAUSRB010000002">
    <property type="protein sequence ID" value="MDP9862597.1"/>
    <property type="molecule type" value="Genomic_DNA"/>
</dbReference>
<keyword evidence="1" id="KW-0812">Transmembrane</keyword>
<dbReference type="RefSeq" id="WP_306858737.1">
    <property type="nucleotide sequence ID" value="NZ_JAUSRB010000002.1"/>
</dbReference>
<proteinExistence type="predicted"/>
<keyword evidence="3" id="KW-1185">Reference proteome</keyword>
<feature type="transmembrane region" description="Helical" evidence="1">
    <location>
        <begin position="33"/>
        <end position="54"/>
    </location>
</feature>
<protein>
    <submittedName>
        <fullName evidence="2">Uncharacterized protein</fullName>
    </submittedName>
</protein>
<organism evidence="2 3">
    <name type="scientific">Streptosporangium brasiliense</name>
    <dbReference type="NCBI Taxonomy" id="47480"/>
    <lineage>
        <taxon>Bacteria</taxon>
        <taxon>Bacillati</taxon>
        <taxon>Actinomycetota</taxon>
        <taxon>Actinomycetes</taxon>
        <taxon>Streptosporangiales</taxon>
        <taxon>Streptosporangiaceae</taxon>
        <taxon>Streptosporangium</taxon>
    </lineage>
</organism>
<sequence>MSEPQIDPAGNTQQFRAFAQRSEPEAAPQKRSLAVPVAVAVAVLVIAAIAAYLIL</sequence>